<dbReference type="InterPro" id="IPR036390">
    <property type="entry name" value="WH_DNA-bd_sf"/>
</dbReference>
<keyword evidence="2" id="KW-0238">DNA-binding</keyword>
<proteinExistence type="predicted"/>
<dbReference type="RefSeq" id="WP_085376956.1">
    <property type="nucleotide sequence ID" value="NZ_CP020612.1"/>
</dbReference>
<evidence type="ECO:0000256" key="3">
    <source>
        <dbReference type="ARBA" id="ARBA00023163"/>
    </source>
</evidence>
<evidence type="ECO:0000313" key="5">
    <source>
        <dbReference type="EMBL" id="ARJ68848.1"/>
    </source>
</evidence>
<dbReference type="STRING" id="1945662.B0A89_03580"/>
<dbReference type="Pfam" id="PF12802">
    <property type="entry name" value="MarR_2"/>
    <property type="match status" value="1"/>
</dbReference>
<evidence type="ECO:0000256" key="1">
    <source>
        <dbReference type="ARBA" id="ARBA00023015"/>
    </source>
</evidence>
<dbReference type="InterPro" id="IPR036388">
    <property type="entry name" value="WH-like_DNA-bd_sf"/>
</dbReference>
<dbReference type="PROSITE" id="PS50995">
    <property type="entry name" value="HTH_MARR_2"/>
    <property type="match status" value="1"/>
</dbReference>
<dbReference type="InterPro" id="IPR000835">
    <property type="entry name" value="HTH_MarR-typ"/>
</dbReference>
<dbReference type="SUPFAM" id="SSF46785">
    <property type="entry name" value="Winged helix' DNA-binding domain"/>
    <property type="match status" value="1"/>
</dbReference>
<feature type="domain" description="HTH marR-type" evidence="4">
    <location>
        <begin position="24"/>
        <end position="159"/>
    </location>
</feature>
<dbReference type="Proteomes" id="UP000193017">
    <property type="component" value="Chromosome"/>
</dbReference>
<dbReference type="InterPro" id="IPR023187">
    <property type="entry name" value="Tscrpt_reg_MarR-type_CS"/>
</dbReference>
<dbReference type="Gene3D" id="1.10.10.10">
    <property type="entry name" value="Winged helix-like DNA-binding domain superfamily/Winged helix DNA-binding domain"/>
    <property type="match status" value="1"/>
</dbReference>
<dbReference type="OrthoDB" id="9799368at2"/>
<accession>A0A1W6CVE6</accession>
<name>A0A1W6CVE6_9RHOB</name>
<dbReference type="SMART" id="SM00347">
    <property type="entry name" value="HTH_MARR"/>
    <property type="match status" value="1"/>
</dbReference>
<dbReference type="AlphaFoldDB" id="A0A1W6CVE6"/>
<dbReference type="KEGG" id="pcon:B0A89_03580"/>
<sequence length="183" mass="20337">MQRSGSRDGLTGPAGGESLLFLTDEQIRRGIEAMYFAYRAFTADPDLILAEIGYGRAHHRALHFIGRDPGLTVTALLDVLGVTKQSLNRVLRTLIEDGLVDSRVGRRDRRERLLTLTDRGAALERRLTEAQRSRMKAAYRAAGPQAVAGFRQVLEAMMDRDMRAQFQALRDVAAEGTALRVRG</sequence>
<dbReference type="InterPro" id="IPR039422">
    <property type="entry name" value="MarR/SlyA-like"/>
</dbReference>
<keyword evidence="6" id="KW-1185">Reference proteome</keyword>
<dbReference type="PANTHER" id="PTHR33164:SF44">
    <property type="entry name" value="TRANSCRIPTIONAL REGULATORY PROTEIN"/>
    <property type="match status" value="1"/>
</dbReference>
<dbReference type="GO" id="GO:0003700">
    <property type="term" value="F:DNA-binding transcription factor activity"/>
    <property type="evidence" value="ECO:0007669"/>
    <property type="project" value="InterPro"/>
</dbReference>
<gene>
    <name evidence="5" type="ORF">B0A89_03580</name>
</gene>
<evidence type="ECO:0000256" key="2">
    <source>
        <dbReference type="ARBA" id="ARBA00023125"/>
    </source>
</evidence>
<reference evidence="5 6" key="1">
    <citation type="submission" date="2017-03" db="EMBL/GenBank/DDBJ databases">
        <title>Genome sequence of Paracoccus contaminans isolated from a water microcosm.</title>
        <authorList>
            <person name="Aurass P."/>
            <person name="Karste S."/>
            <person name="Trost E."/>
            <person name="Glaeser S.P."/>
            <person name="Kaempfer P."/>
            <person name="Flieger A."/>
        </authorList>
    </citation>
    <scope>NUCLEOTIDE SEQUENCE [LARGE SCALE GENOMIC DNA]</scope>
    <source>
        <strain evidence="6">RKI 16-01929T\LMG 29738T\CCM 8701T\CIP 111112T</strain>
    </source>
</reference>
<keyword evidence="3" id="KW-0804">Transcription</keyword>
<dbReference type="GO" id="GO:0003677">
    <property type="term" value="F:DNA binding"/>
    <property type="evidence" value="ECO:0007669"/>
    <property type="project" value="UniProtKB-KW"/>
</dbReference>
<dbReference type="PROSITE" id="PS01117">
    <property type="entry name" value="HTH_MARR_1"/>
    <property type="match status" value="1"/>
</dbReference>
<dbReference type="EMBL" id="CP020612">
    <property type="protein sequence ID" value="ARJ68848.1"/>
    <property type="molecule type" value="Genomic_DNA"/>
</dbReference>
<evidence type="ECO:0000313" key="6">
    <source>
        <dbReference type="Proteomes" id="UP000193017"/>
    </source>
</evidence>
<keyword evidence="1" id="KW-0805">Transcription regulation</keyword>
<evidence type="ECO:0000259" key="4">
    <source>
        <dbReference type="PROSITE" id="PS50995"/>
    </source>
</evidence>
<protein>
    <submittedName>
        <fullName evidence="5">MarR family transcriptional regulator</fullName>
    </submittedName>
</protein>
<dbReference type="PANTHER" id="PTHR33164">
    <property type="entry name" value="TRANSCRIPTIONAL REGULATOR, MARR FAMILY"/>
    <property type="match status" value="1"/>
</dbReference>
<organism evidence="5 6">
    <name type="scientific">Paracoccus contaminans</name>
    <dbReference type="NCBI Taxonomy" id="1945662"/>
    <lineage>
        <taxon>Bacteria</taxon>
        <taxon>Pseudomonadati</taxon>
        <taxon>Pseudomonadota</taxon>
        <taxon>Alphaproteobacteria</taxon>
        <taxon>Rhodobacterales</taxon>
        <taxon>Paracoccaceae</taxon>
        <taxon>Paracoccus</taxon>
    </lineage>
</organism>
<dbReference type="GO" id="GO:0006950">
    <property type="term" value="P:response to stress"/>
    <property type="evidence" value="ECO:0007669"/>
    <property type="project" value="TreeGrafter"/>
</dbReference>